<evidence type="ECO:0000313" key="2">
    <source>
        <dbReference type="EMBL" id="MDQ0321083.1"/>
    </source>
</evidence>
<gene>
    <name evidence="2" type="ORF">QO002_003221</name>
</gene>
<evidence type="ECO:0000313" key="3">
    <source>
        <dbReference type="Proteomes" id="UP001230207"/>
    </source>
</evidence>
<protein>
    <submittedName>
        <fullName evidence="2">Ketosteroid isomerase-like protein</fullName>
    </submittedName>
</protein>
<sequence>MDTELSSVLAAADQLVEAFGRHDTDAYFAAFAPDASFIFHNLDHVLMSRADYRAEWRLWEERDGFRVKDCRSSERAVRLAGDVAIFSHRVETTVEFNGEPVTSVERETIVFERSEDGSWLAIHEHLSKLP</sequence>
<accession>A0ABU0BSZ7</accession>
<comment type="caution">
    <text evidence="2">The sequence shown here is derived from an EMBL/GenBank/DDBJ whole genome shotgun (WGS) entry which is preliminary data.</text>
</comment>
<organism evidence="2 3">
    <name type="scientific">Pararhizobium capsulatum DSM 1112</name>
    <dbReference type="NCBI Taxonomy" id="1121113"/>
    <lineage>
        <taxon>Bacteria</taxon>
        <taxon>Pseudomonadati</taxon>
        <taxon>Pseudomonadota</taxon>
        <taxon>Alphaproteobacteria</taxon>
        <taxon>Hyphomicrobiales</taxon>
        <taxon>Rhizobiaceae</taxon>
        <taxon>Rhizobium/Agrobacterium group</taxon>
        <taxon>Pararhizobium</taxon>
    </lineage>
</organism>
<dbReference type="InterPro" id="IPR032710">
    <property type="entry name" value="NTF2-like_dom_sf"/>
</dbReference>
<dbReference type="RefSeq" id="WP_307231397.1">
    <property type="nucleotide sequence ID" value="NZ_JAUSVF010000001.1"/>
</dbReference>
<keyword evidence="3" id="KW-1185">Reference proteome</keyword>
<name>A0ABU0BSZ7_9HYPH</name>
<reference evidence="2 3" key="1">
    <citation type="submission" date="2023-07" db="EMBL/GenBank/DDBJ databases">
        <title>Genomic Encyclopedia of Type Strains, Phase IV (KMG-IV): sequencing the most valuable type-strain genomes for metagenomic binning, comparative biology and taxonomic classification.</title>
        <authorList>
            <person name="Goeker M."/>
        </authorList>
    </citation>
    <scope>NUCLEOTIDE SEQUENCE [LARGE SCALE GENOMIC DNA]</scope>
    <source>
        <strain evidence="2 3">DSM 1112</strain>
    </source>
</reference>
<proteinExistence type="predicted"/>
<dbReference type="InterPro" id="IPR037401">
    <property type="entry name" value="SnoaL-like"/>
</dbReference>
<evidence type="ECO:0000259" key="1">
    <source>
        <dbReference type="Pfam" id="PF13474"/>
    </source>
</evidence>
<feature type="domain" description="SnoaL-like" evidence="1">
    <location>
        <begin position="8"/>
        <end position="127"/>
    </location>
</feature>
<dbReference type="EMBL" id="JAUSVF010000001">
    <property type="protein sequence ID" value="MDQ0321083.1"/>
    <property type="molecule type" value="Genomic_DNA"/>
</dbReference>
<dbReference type="Pfam" id="PF13474">
    <property type="entry name" value="SnoaL_3"/>
    <property type="match status" value="1"/>
</dbReference>
<dbReference type="Gene3D" id="3.10.450.50">
    <property type="match status" value="1"/>
</dbReference>
<dbReference type="SUPFAM" id="SSF54427">
    <property type="entry name" value="NTF2-like"/>
    <property type="match status" value="1"/>
</dbReference>
<dbReference type="Proteomes" id="UP001230207">
    <property type="component" value="Unassembled WGS sequence"/>
</dbReference>